<dbReference type="OrthoDB" id="116343at2"/>
<dbReference type="SUPFAM" id="SSF51735">
    <property type="entry name" value="NAD(P)-binding Rossmann-fold domains"/>
    <property type="match status" value="1"/>
</dbReference>
<evidence type="ECO:0000259" key="1">
    <source>
        <dbReference type="Pfam" id="PF13460"/>
    </source>
</evidence>
<dbReference type="PANTHER" id="PTHR43162">
    <property type="match status" value="1"/>
</dbReference>
<reference evidence="2 3" key="1">
    <citation type="journal article" date="2019" name="Int. J. Syst. Evol. Microbiol.">
        <title>Streptomyces cyaneochromogenes sp. nov., a blue pigment-producing actinomycete from manganese-contaminated soil.</title>
        <authorList>
            <person name="Tang X."/>
            <person name="Zhao J."/>
            <person name="Li K."/>
            <person name="Chen Z."/>
            <person name="Sun Y."/>
            <person name="Gao J."/>
        </authorList>
    </citation>
    <scope>NUCLEOTIDE SEQUENCE [LARGE SCALE GENOMIC DNA]</scope>
    <source>
        <strain evidence="2 3">MK-45</strain>
    </source>
</reference>
<sequence>MILVTGATGNIGSALLEELHLAGAAPVRGLTRDAARAPFPEGVEAVEGDLARADSLKAALEGARSLFLLSGMGAEAEVLAAARQAGVEHVVLVSSITVQTHPHLPAAGRNLAVERLLKDSGMAWTVLRPTQFASNTLWWAPAIREQGVVRAPYPDIGLPAIHPADIAAVARAALTGPGHQGRTYVLTGPAPVTARQQVAAIAAASGREVSLVEISREEAHRQMASLMGDETADAVLDLMGGDVNDDLLTVHDTVWGVTGSAARPFRQWASDNAAAFR</sequence>
<evidence type="ECO:0000313" key="3">
    <source>
        <dbReference type="Proteomes" id="UP000280298"/>
    </source>
</evidence>
<dbReference type="Pfam" id="PF13460">
    <property type="entry name" value="NAD_binding_10"/>
    <property type="match status" value="1"/>
</dbReference>
<evidence type="ECO:0000313" key="2">
    <source>
        <dbReference type="EMBL" id="AZQ35685.1"/>
    </source>
</evidence>
<name>A0A3Q9ENT6_9ACTN</name>
<dbReference type="RefSeq" id="WP_126393160.1">
    <property type="nucleotide sequence ID" value="NZ_CP034539.1"/>
</dbReference>
<dbReference type="Gene3D" id="3.40.50.720">
    <property type="entry name" value="NAD(P)-binding Rossmann-like Domain"/>
    <property type="match status" value="1"/>
</dbReference>
<proteinExistence type="predicted"/>
<dbReference type="KEGG" id="scya:EJ357_21110"/>
<dbReference type="Proteomes" id="UP000280298">
    <property type="component" value="Chromosome"/>
</dbReference>
<protein>
    <submittedName>
        <fullName evidence="2">NAD-dependent epimerase/dehydratase family protein</fullName>
    </submittedName>
</protein>
<gene>
    <name evidence="2" type="ORF">EJ357_21110</name>
</gene>
<keyword evidence="3" id="KW-1185">Reference proteome</keyword>
<dbReference type="EMBL" id="CP034539">
    <property type="protein sequence ID" value="AZQ35685.1"/>
    <property type="molecule type" value="Genomic_DNA"/>
</dbReference>
<dbReference type="InterPro" id="IPR051604">
    <property type="entry name" value="Ergot_Alk_Oxidoreductase"/>
</dbReference>
<dbReference type="PANTHER" id="PTHR43162:SF1">
    <property type="entry name" value="PRESTALK A DIFFERENTIATION PROTEIN A"/>
    <property type="match status" value="1"/>
</dbReference>
<dbReference type="AlphaFoldDB" id="A0A3Q9ENT6"/>
<dbReference type="Gene3D" id="3.90.25.10">
    <property type="entry name" value="UDP-galactose 4-epimerase, domain 1"/>
    <property type="match status" value="1"/>
</dbReference>
<organism evidence="2 3">
    <name type="scientific">Streptomyces cyaneochromogenes</name>
    <dbReference type="NCBI Taxonomy" id="2496836"/>
    <lineage>
        <taxon>Bacteria</taxon>
        <taxon>Bacillati</taxon>
        <taxon>Actinomycetota</taxon>
        <taxon>Actinomycetes</taxon>
        <taxon>Kitasatosporales</taxon>
        <taxon>Streptomycetaceae</taxon>
        <taxon>Streptomyces</taxon>
    </lineage>
</organism>
<dbReference type="InterPro" id="IPR016040">
    <property type="entry name" value="NAD(P)-bd_dom"/>
</dbReference>
<feature type="domain" description="NAD(P)-binding" evidence="1">
    <location>
        <begin position="6"/>
        <end position="175"/>
    </location>
</feature>
<accession>A0A3Q9ENT6</accession>
<dbReference type="InterPro" id="IPR036291">
    <property type="entry name" value="NAD(P)-bd_dom_sf"/>
</dbReference>